<gene>
    <name evidence="2" type="ORF">GCM10012275_20360</name>
</gene>
<protein>
    <submittedName>
        <fullName evidence="2">Uncharacterized protein</fullName>
    </submittedName>
</protein>
<dbReference type="Gene3D" id="1.10.10.10">
    <property type="entry name" value="Winged helix-like DNA-binding domain superfamily/Winged helix DNA-binding domain"/>
    <property type="match status" value="1"/>
</dbReference>
<dbReference type="InterPro" id="IPR036390">
    <property type="entry name" value="WH_DNA-bd_sf"/>
</dbReference>
<dbReference type="AlphaFoldDB" id="A0A8J3FV67"/>
<comment type="caution">
    <text evidence="2">The sequence shown here is derived from an EMBL/GenBank/DDBJ whole genome shotgun (WGS) entry which is preliminary data.</text>
</comment>
<dbReference type="Proteomes" id="UP000637578">
    <property type="component" value="Unassembled WGS sequence"/>
</dbReference>
<accession>A0A8J3FV67</accession>
<proteinExistence type="predicted"/>
<reference evidence="2" key="2">
    <citation type="submission" date="2020-09" db="EMBL/GenBank/DDBJ databases">
        <authorList>
            <person name="Sun Q."/>
            <person name="Zhou Y."/>
        </authorList>
    </citation>
    <scope>NUCLEOTIDE SEQUENCE</scope>
    <source>
        <strain evidence="2">CGMCC 4.5737</strain>
    </source>
</reference>
<evidence type="ECO:0000313" key="3">
    <source>
        <dbReference type="Proteomes" id="UP000637578"/>
    </source>
</evidence>
<dbReference type="CDD" id="cd07814">
    <property type="entry name" value="SRPBCC_CalC_Aha1-like"/>
    <property type="match status" value="1"/>
</dbReference>
<dbReference type="SUPFAM" id="SSF55961">
    <property type="entry name" value="Bet v1-like"/>
    <property type="match status" value="1"/>
</dbReference>
<sequence length="403" mass="43762">MLDVAVIEDPAAAEVTLDPVRARLLAELGEPGSATTLAAGLGLPRQKVNYHLRALERHGLVELVEERRKGNCTERILRATAASYVISPSALAEVQPDPARSPDQLSARWLLAVAARLVRDVGRLITGASKARKRLTTFAMDGEVRFASAADRVAFAAELTVAVTWSASTTTRRPKAGGRTAWSSRSTPASAPGTTPPQRRRPDMPREFEMRKEAELDATPEQVWEAITTPAAWLFETQAVPEGATVVAWNPPNHFSVRLPAAEDGTTHAFEYLIEAREGGSTVLRFVHSGFLSDNWDSGYEDLTSHGWDMYLHTLALYLKHFAGRPATYVEADAPPSSAAEEAWPVLLRELGVTEPLNEGDRVRLTPEGLPPIEGVADSVAEGCRLTQTGTTRMSPHASRVPP</sequence>
<organism evidence="2 3">
    <name type="scientific">Longimycelium tulufanense</name>
    <dbReference type="NCBI Taxonomy" id="907463"/>
    <lineage>
        <taxon>Bacteria</taxon>
        <taxon>Bacillati</taxon>
        <taxon>Actinomycetota</taxon>
        <taxon>Actinomycetes</taxon>
        <taxon>Pseudonocardiales</taxon>
        <taxon>Pseudonocardiaceae</taxon>
        <taxon>Longimycelium</taxon>
    </lineage>
</organism>
<name>A0A8J3FV67_9PSEU</name>
<evidence type="ECO:0000313" key="2">
    <source>
        <dbReference type="EMBL" id="GGM49389.1"/>
    </source>
</evidence>
<dbReference type="InterPro" id="IPR023393">
    <property type="entry name" value="START-like_dom_sf"/>
</dbReference>
<dbReference type="EMBL" id="BMMK01000007">
    <property type="protein sequence ID" value="GGM49389.1"/>
    <property type="molecule type" value="Genomic_DNA"/>
</dbReference>
<dbReference type="Pfam" id="PF12840">
    <property type="entry name" value="HTH_20"/>
    <property type="match status" value="1"/>
</dbReference>
<dbReference type="SUPFAM" id="SSF46785">
    <property type="entry name" value="Winged helix' DNA-binding domain"/>
    <property type="match status" value="1"/>
</dbReference>
<keyword evidence="3" id="KW-1185">Reference proteome</keyword>
<feature type="compositionally biased region" description="Low complexity" evidence="1">
    <location>
        <begin position="183"/>
        <end position="197"/>
    </location>
</feature>
<dbReference type="InterPro" id="IPR011991">
    <property type="entry name" value="ArsR-like_HTH"/>
</dbReference>
<dbReference type="InterPro" id="IPR036388">
    <property type="entry name" value="WH-like_DNA-bd_sf"/>
</dbReference>
<feature type="region of interest" description="Disordered" evidence="1">
    <location>
        <begin position="168"/>
        <end position="203"/>
    </location>
</feature>
<dbReference type="CDD" id="cd00090">
    <property type="entry name" value="HTH_ARSR"/>
    <property type="match status" value="1"/>
</dbReference>
<reference evidence="2" key="1">
    <citation type="journal article" date="2014" name="Int. J. Syst. Evol. Microbiol.">
        <title>Complete genome sequence of Corynebacterium casei LMG S-19264T (=DSM 44701T), isolated from a smear-ripened cheese.</title>
        <authorList>
            <consortium name="US DOE Joint Genome Institute (JGI-PGF)"/>
            <person name="Walter F."/>
            <person name="Albersmeier A."/>
            <person name="Kalinowski J."/>
            <person name="Ruckert C."/>
        </authorList>
    </citation>
    <scope>NUCLEOTIDE SEQUENCE</scope>
    <source>
        <strain evidence="2">CGMCC 4.5737</strain>
    </source>
</reference>
<evidence type="ECO:0000256" key="1">
    <source>
        <dbReference type="SAM" id="MobiDB-lite"/>
    </source>
</evidence>
<dbReference type="Gene3D" id="3.30.530.20">
    <property type="match status" value="1"/>
</dbReference>